<evidence type="ECO:0000256" key="8">
    <source>
        <dbReference type="PROSITE-ProRule" id="PRU00042"/>
    </source>
</evidence>
<evidence type="ECO:0000313" key="10">
    <source>
        <dbReference type="EMBL" id="TVY23555.1"/>
    </source>
</evidence>
<evidence type="ECO:0000256" key="2">
    <source>
        <dbReference type="ARBA" id="ARBA00022723"/>
    </source>
</evidence>
<name>A0A8H8QWP3_9HELO</name>
<dbReference type="GeneID" id="41987890"/>
<evidence type="ECO:0000256" key="7">
    <source>
        <dbReference type="ARBA" id="ARBA00023242"/>
    </source>
</evidence>
<dbReference type="GO" id="GO:0006357">
    <property type="term" value="P:regulation of transcription by RNA polymerase II"/>
    <property type="evidence" value="ECO:0007669"/>
    <property type="project" value="TreeGrafter"/>
</dbReference>
<dbReference type="InterPro" id="IPR051061">
    <property type="entry name" value="Zinc_finger_trans_reg"/>
</dbReference>
<keyword evidence="6" id="KW-0804">Transcription</keyword>
<dbReference type="Proteomes" id="UP000431533">
    <property type="component" value="Unassembled WGS sequence"/>
</dbReference>
<proteinExistence type="predicted"/>
<evidence type="ECO:0000256" key="5">
    <source>
        <dbReference type="ARBA" id="ARBA00023015"/>
    </source>
</evidence>
<keyword evidence="11" id="KW-1185">Reference proteome</keyword>
<dbReference type="OrthoDB" id="2687452at2759"/>
<dbReference type="RefSeq" id="XP_031002343.1">
    <property type="nucleotide sequence ID" value="XM_031152620.1"/>
</dbReference>
<dbReference type="PANTHER" id="PTHR46179:SF13">
    <property type="entry name" value="C2H2-TYPE DOMAIN-CONTAINING PROTEIN"/>
    <property type="match status" value="1"/>
</dbReference>
<dbReference type="EMBL" id="QGMH01000174">
    <property type="protein sequence ID" value="TVY23555.1"/>
    <property type="molecule type" value="Genomic_DNA"/>
</dbReference>
<dbReference type="AlphaFoldDB" id="A0A8H8QWP3"/>
<dbReference type="GO" id="GO:0005634">
    <property type="term" value="C:nucleus"/>
    <property type="evidence" value="ECO:0007669"/>
    <property type="project" value="UniProtKB-SubCell"/>
</dbReference>
<dbReference type="PANTHER" id="PTHR46179">
    <property type="entry name" value="ZINC FINGER PROTEIN"/>
    <property type="match status" value="1"/>
</dbReference>
<reference evidence="10 11" key="1">
    <citation type="submission" date="2018-05" db="EMBL/GenBank/DDBJ databases">
        <title>Genome sequencing and assembly of the regulated plant pathogen Lachnellula willkommii and related sister species for the development of diagnostic species identification markers.</title>
        <authorList>
            <person name="Giroux E."/>
            <person name="Bilodeau G."/>
        </authorList>
    </citation>
    <scope>NUCLEOTIDE SEQUENCE [LARGE SCALE GENOMIC DNA]</scope>
    <source>
        <strain evidence="10 11">CBS 185.66</strain>
    </source>
</reference>
<keyword evidence="7" id="KW-0539">Nucleus</keyword>
<dbReference type="SMART" id="SM00355">
    <property type="entry name" value="ZnF_C2H2"/>
    <property type="match status" value="6"/>
</dbReference>
<keyword evidence="3 8" id="KW-0863">Zinc-finger</keyword>
<evidence type="ECO:0000256" key="1">
    <source>
        <dbReference type="ARBA" id="ARBA00004123"/>
    </source>
</evidence>
<evidence type="ECO:0000259" key="9">
    <source>
        <dbReference type="PROSITE" id="PS50157"/>
    </source>
</evidence>
<accession>A0A8H8QWP3</accession>
<keyword evidence="4" id="KW-0862">Zinc</keyword>
<organism evidence="10 11">
    <name type="scientific">Lachnellula hyalina</name>
    <dbReference type="NCBI Taxonomy" id="1316788"/>
    <lineage>
        <taxon>Eukaryota</taxon>
        <taxon>Fungi</taxon>
        <taxon>Dikarya</taxon>
        <taxon>Ascomycota</taxon>
        <taxon>Pezizomycotina</taxon>
        <taxon>Leotiomycetes</taxon>
        <taxon>Helotiales</taxon>
        <taxon>Lachnaceae</taxon>
        <taxon>Lachnellula</taxon>
    </lineage>
</organism>
<comment type="subcellular location">
    <subcellularLocation>
        <location evidence="1">Nucleus</location>
    </subcellularLocation>
</comment>
<evidence type="ECO:0000256" key="4">
    <source>
        <dbReference type="ARBA" id="ARBA00022833"/>
    </source>
</evidence>
<dbReference type="PROSITE" id="PS50157">
    <property type="entry name" value="ZINC_FINGER_C2H2_2"/>
    <property type="match status" value="1"/>
</dbReference>
<dbReference type="Gene3D" id="3.30.160.60">
    <property type="entry name" value="Classic Zinc Finger"/>
    <property type="match status" value="1"/>
</dbReference>
<evidence type="ECO:0000256" key="6">
    <source>
        <dbReference type="ARBA" id="ARBA00023163"/>
    </source>
</evidence>
<feature type="domain" description="C2H2-type" evidence="9">
    <location>
        <begin position="167"/>
        <end position="196"/>
    </location>
</feature>
<evidence type="ECO:0000256" key="3">
    <source>
        <dbReference type="ARBA" id="ARBA00022771"/>
    </source>
</evidence>
<keyword evidence="5" id="KW-0805">Transcription regulation</keyword>
<gene>
    <name evidence="10" type="ORF">LHYA1_G007692</name>
</gene>
<dbReference type="InterPro" id="IPR013087">
    <property type="entry name" value="Znf_C2H2_type"/>
</dbReference>
<comment type="caution">
    <text evidence="10">The sequence shown here is derived from an EMBL/GenBank/DDBJ whole genome shotgun (WGS) entry which is preliminary data.</text>
</comment>
<keyword evidence="2" id="KW-0479">Metal-binding</keyword>
<sequence>MGPESESDSLNPLWMFSHLTQAEEPSHQELFPIIQNEHEQKDGDPSASQEEEQSLPANFNLRAIYPKSNCALCDWPLIDRATSLGFQDLYCPRSRGLTHLAIAREHRSFKCAIPGCEVGLPRSSVAWSVHFAKSHPDIKYGCAQCGLESDTHELLGEHGTKSMHTAYACRFSDCGSGAARLTDLLRHQLTHISSVARHPCPHCRRFEVDWNRHRGTKGFKRKDHLRQHIRNYHHIEADGSQSGPLTFECPREGCGRIGSKAFEDKKLRQLHLRKDHDSPFQCPQPGCDRVGTKGWMREFDMVKHVNKVHGVSQ</sequence>
<protein>
    <recommendedName>
        <fullName evidence="9">C2H2-type domain-containing protein</fullName>
    </recommendedName>
</protein>
<evidence type="ECO:0000313" key="11">
    <source>
        <dbReference type="Proteomes" id="UP000431533"/>
    </source>
</evidence>
<dbReference type="GO" id="GO:0008270">
    <property type="term" value="F:zinc ion binding"/>
    <property type="evidence" value="ECO:0007669"/>
    <property type="project" value="UniProtKB-KW"/>
</dbReference>